<evidence type="ECO:0000313" key="3">
    <source>
        <dbReference type="Proteomes" id="UP000317171"/>
    </source>
</evidence>
<proteinExistence type="predicted"/>
<name>A0A517RKQ2_9PLAN</name>
<sequence precursor="true">MKKLFVGLVCFCCAFTSVIANDEIINAYEIEPFDQHVSDDLIQPLVEANENEEDTLFISQSDIDCHVKLQQVSHIFQEGNTPFTPLVRKATFEGPDVELGLYQLETNEKFRLLNLMYGYRHR</sequence>
<evidence type="ECO:0000313" key="2">
    <source>
        <dbReference type="EMBL" id="QDT44448.1"/>
    </source>
</evidence>
<organism evidence="2 3">
    <name type="scientific">Gimesia alba</name>
    <dbReference type="NCBI Taxonomy" id="2527973"/>
    <lineage>
        <taxon>Bacteria</taxon>
        <taxon>Pseudomonadati</taxon>
        <taxon>Planctomycetota</taxon>
        <taxon>Planctomycetia</taxon>
        <taxon>Planctomycetales</taxon>
        <taxon>Planctomycetaceae</taxon>
        <taxon>Gimesia</taxon>
    </lineage>
</organism>
<dbReference type="RefSeq" id="WP_145219904.1">
    <property type="nucleotide sequence ID" value="NZ_CP036269.1"/>
</dbReference>
<dbReference type="EMBL" id="CP036269">
    <property type="protein sequence ID" value="QDT44448.1"/>
    <property type="molecule type" value="Genomic_DNA"/>
</dbReference>
<accession>A0A517RKQ2</accession>
<dbReference type="AlphaFoldDB" id="A0A517RKQ2"/>
<gene>
    <name evidence="2" type="ORF">Pan241w_45570</name>
</gene>
<feature type="chain" id="PRO_5022032044" evidence="1">
    <location>
        <begin position="21"/>
        <end position="122"/>
    </location>
</feature>
<evidence type="ECO:0000256" key="1">
    <source>
        <dbReference type="SAM" id="SignalP"/>
    </source>
</evidence>
<keyword evidence="1" id="KW-0732">Signal</keyword>
<dbReference type="Proteomes" id="UP000317171">
    <property type="component" value="Chromosome"/>
</dbReference>
<dbReference type="OrthoDB" id="9983712at2"/>
<protein>
    <submittedName>
        <fullName evidence="2">Uncharacterized protein</fullName>
    </submittedName>
</protein>
<dbReference type="KEGG" id="gaz:Pan241w_45570"/>
<feature type="signal peptide" evidence="1">
    <location>
        <begin position="1"/>
        <end position="20"/>
    </location>
</feature>
<keyword evidence="3" id="KW-1185">Reference proteome</keyword>
<reference evidence="2 3" key="1">
    <citation type="submission" date="2019-02" db="EMBL/GenBank/DDBJ databases">
        <title>Deep-cultivation of Planctomycetes and their phenomic and genomic characterization uncovers novel biology.</title>
        <authorList>
            <person name="Wiegand S."/>
            <person name="Jogler M."/>
            <person name="Boedeker C."/>
            <person name="Pinto D."/>
            <person name="Vollmers J."/>
            <person name="Rivas-Marin E."/>
            <person name="Kohn T."/>
            <person name="Peeters S.H."/>
            <person name="Heuer A."/>
            <person name="Rast P."/>
            <person name="Oberbeckmann S."/>
            <person name="Bunk B."/>
            <person name="Jeske O."/>
            <person name="Meyerdierks A."/>
            <person name="Storesund J.E."/>
            <person name="Kallscheuer N."/>
            <person name="Luecker S."/>
            <person name="Lage O.M."/>
            <person name="Pohl T."/>
            <person name="Merkel B.J."/>
            <person name="Hornburger P."/>
            <person name="Mueller R.-W."/>
            <person name="Bruemmer F."/>
            <person name="Labrenz M."/>
            <person name="Spormann A.M."/>
            <person name="Op den Camp H."/>
            <person name="Overmann J."/>
            <person name="Amann R."/>
            <person name="Jetten M.S.M."/>
            <person name="Mascher T."/>
            <person name="Medema M.H."/>
            <person name="Devos D.P."/>
            <person name="Kaster A.-K."/>
            <person name="Ovreas L."/>
            <person name="Rohde M."/>
            <person name="Galperin M.Y."/>
            <person name="Jogler C."/>
        </authorList>
    </citation>
    <scope>NUCLEOTIDE SEQUENCE [LARGE SCALE GENOMIC DNA]</scope>
    <source>
        <strain evidence="2 3">Pan241w</strain>
    </source>
</reference>